<evidence type="ECO:0000256" key="1">
    <source>
        <dbReference type="SAM" id="MobiDB-lite"/>
    </source>
</evidence>
<dbReference type="EMBL" id="QWIJ01000931">
    <property type="protein sequence ID" value="RMX77663.1"/>
    <property type="molecule type" value="Genomic_DNA"/>
</dbReference>
<name>A0A3M6WGH4_HORWE</name>
<dbReference type="SUPFAM" id="SSF141130">
    <property type="entry name" value="Acetamidase/Formamidase-like"/>
    <property type="match status" value="1"/>
</dbReference>
<dbReference type="InterPro" id="IPR004304">
    <property type="entry name" value="FmdA_AmdA"/>
</dbReference>
<dbReference type="InterPro" id="IPR054833">
    <property type="entry name" value="FormamaseFmdA"/>
</dbReference>
<evidence type="ECO:0008006" key="4">
    <source>
        <dbReference type="Google" id="ProtNLM"/>
    </source>
</evidence>
<dbReference type="PANTHER" id="PTHR31891">
    <property type="entry name" value="FORMAMIDASE C869.04-RELATED"/>
    <property type="match status" value="1"/>
</dbReference>
<accession>A0A3M6WGH4</accession>
<evidence type="ECO:0000313" key="3">
    <source>
        <dbReference type="Proteomes" id="UP000281245"/>
    </source>
</evidence>
<dbReference type="OrthoDB" id="9975579at2759"/>
<dbReference type="Gene3D" id="2.60.120.580">
    <property type="entry name" value="Acetamidase/Formamidase-like domains"/>
    <property type="match status" value="1"/>
</dbReference>
<dbReference type="AlphaFoldDB" id="A0A3M6WGH4"/>
<gene>
    <name evidence="2" type="ORF">D0869_09707</name>
</gene>
<dbReference type="PANTHER" id="PTHR31891:SF1">
    <property type="entry name" value="FORMAMIDASE C869.04-RELATED"/>
    <property type="match status" value="1"/>
</dbReference>
<dbReference type="Proteomes" id="UP000281245">
    <property type="component" value="Unassembled WGS sequence"/>
</dbReference>
<sequence>MLESIAAMSNQHLFGAFEPNAILRGAQLTFVGANRALQNPSLFTSDHYRQAALAVALGLAIRILVAIPTTGTRVLIRFIGLFADLQGSTWDEEVIDAIEFIEHSVLQVPFFLMSFLRYLSPTMDSMFMESLDWVDKTYYSKHAGEDPSELRDMYYPNLKAFENFEEVKTKEKRDPWEAGWAFLKRFGKKAGLSLGIYVASFLPYVGRFVLPAASFWTFNEKVGLPAAVVIFGSSVFLPKKYLVMFLQSYFSSRSLMRELIKNNDSADDMRDVDLTKIHYLTGPFEIDTAEPGDVLVVEIQDVQPLEEQPWGFTGVFSRDNGGGFLDEIYPKPAKAIWDFEGIHCSSRHIPGVRFAGLIHPGILGCAPSADVLNTWNTREKQLIAEHTHMTKPVAQPPEPTNVHAGNGNSDQALREKVGKEGARTIPGRPEHGGNCDIKNLSRGSKVYLPVHVKGAKFSVGDLHFSQGDGEISFCGAIEMAGVITIKFSVMKGGMKKLDMKSPIYIPGPVEPQFGPGRYIYFEGFSVDEHGKQYYLDTTVAYRQTSLRVIEYLRRYGYNDYQIYLLLSCAPVQGHVAGIVDIPNSCTTMGLPIDIFDFDISPHAEVVKRDMGSCAFASS</sequence>
<comment type="caution">
    <text evidence="2">The sequence shown here is derived from an EMBL/GenBank/DDBJ whole genome shotgun (WGS) entry which is preliminary data.</text>
</comment>
<evidence type="ECO:0000313" key="2">
    <source>
        <dbReference type="EMBL" id="RMX77663.1"/>
    </source>
</evidence>
<proteinExistence type="predicted"/>
<dbReference type="NCBIfam" id="NF045496">
    <property type="entry name" value="FormamaseFmdA"/>
    <property type="match status" value="1"/>
</dbReference>
<reference evidence="2 3" key="1">
    <citation type="journal article" date="2018" name="BMC Genomics">
        <title>Genomic evidence for intraspecific hybridization in a clonal and extremely halotolerant yeast.</title>
        <authorList>
            <person name="Gostincar C."/>
            <person name="Stajich J.E."/>
            <person name="Zupancic J."/>
            <person name="Zalar P."/>
            <person name="Gunde-Cimerman N."/>
        </authorList>
    </citation>
    <scope>NUCLEOTIDE SEQUENCE [LARGE SCALE GENOMIC DNA]</scope>
    <source>
        <strain evidence="2 3">EXF-6656</strain>
    </source>
</reference>
<protein>
    <recommendedName>
        <fullName evidence="4">Formamidase</fullName>
    </recommendedName>
</protein>
<feature type="region of interest" description="Disordered" evidence="1">
    <location>
        <begin position="392"/>
        <end position="415"/>
    </location>
</feature>
<dbReference type="Pfam" id="PF03069">
    <property type="entry name" value="FmdA_AmdA"/>
    <property type="match status" value="1"/>
</dbReference>
<dbReference type="GO" id="GO:0016811">
    <property type="term" value="F:hydrolase activity, acting on carbon-nitrogen (but not peptide) bonds, in linear amides"/>
    <property type="evidence" value="ECO:0007669"/>
    <property type="project" value="InterPro"/>
</dbReference>
<organism evidence="2 3">
    <name type="scientific">Hortaea werneckii</name>
    <name type="common">Black yeast</name>
    <name type="synonym">Cladosporium werneckii</name>
    <dbReference type="NCBI Taxonomy" id="91943"/>
    <lineage>
        <taxon>Eukaryota</taxon>
        <taxon>Fungi</taxon>
        <taxon>Dikarya</taxon>
        <taxon>Ascomycota</taxon>
        <taxon>Pezizomycotina</taxon>
        <taxon>Dothideomycetes</taxon>
        <taxon>Dothideomycetidae</taxon>
        <taxon>Mycosphaerellales</taxon>
        <taxon>Teratosphaeriaceae</taxon>
        <taxon>Hortaea</taxon>
    </lineage>
</organism>